<evidence type="ECO:0000256" key="5">
    <source>
        <dbReference type="SAM" id="SignalP"/>
    </source>
</evidence>
<dbReference type="Gene3D" id="3.30.1150.10">
    <property type="match status" value="1"/>
</dbReference>
<keyword evidence="4" id="KW-0472">Membrane</keyword>
<evidence type="ECO:0000313" key="8">
    <source>
        <dbReference type="Proteomes" id="UP000515971"/>
    </source>
</evidence>
<keyword evidence="8" id="KW-1185">Reference proteome</keyword>
<feature type="signal peptide" evidence="5">
    <location>
        <begin position="1"/>
        <end position="20"/>
    </location>
</feature>
<gene>
    <name evidence="7" type="ORF">H9L13_02725</name>
</gene>
<dbReference type="KEGG" id="slut:H9L13_02725"/>
<name>A0A7G9SJ34_9SPHN</name>
<evidence type="ECO:0000259" key="6">
    <source>
        <dbReference type="Pfam" id="PF03544"/>
    </source>
</evidence>
<dbReference type="RefSeq" id="WP_187538819.1">
    <property type="nucleotide sequence ID" value="NZ_BAABJT010000001.1"/>
</dbReference>
<evidence type="ECO:0000256" key="3">
    <source>
        <dbReference type="ARBA" id="ARBA00022989"/>
    </source>
</evidence>
<evidence type="ECO:0000256" key="1">
    <source>
        <dbReference type="ARBA" id="ARBA00004167"/>
    </source>
</evidence>
<dbReference type="GO" id="GO:0055085">
    <property type="term" value="P:transmembrane transport"/>
    <property type="evidence" value="ECO:0007669"/>
    <property type="project" value="InterPro"/>
</dbReference>
<feature type="domain" description="TonB C-terminal" evidence="6">
    <location>
        <begin position="39"/>
        <end position="108"/>
    </location>
</feature>
<accession>A0A7G9SJ34</accession>
<dbReference type="Pfam" id="PF03544">
    <property type="entry name" value="TonB_C"/>
    <property type="match status" value="1"/>
</dbReference>
<dbReference type="SUPFAM" id="SSF74653">
    <property type="entry name" value="TolA/TonB C-terminal domain"/>
    <property type="match status" value="1"/>
</dbReference>
<comment type="subcellular location">
    <subcellularLocation>
        <location evidence="1">Membrane</location>
        <topology evidence="1">Single-pass membrane protein</topology>
    </subcellularLocation>
</comment>
<dbReference type="NCBIfam" id="TIGR01352">
    <property type="entry name" value="tonB_Cterm"/>
    <property type="match status" value="1"/>
</dbReference>
<keyword evidence="5" id="KW-0732">Signal</keyword>
<evidence type="ECO:0000256" key="4">
    <source>
        <dbReference type="ARBA" id="ARBA00023136"/>
    </source>
</evidence>
<dbReference type="GO" id="GO:0016020">
    <property type="term" value="C:membrane"/>
    <property type="evidence" value="ECO:0007669"/>
    <property type="project" value="UniProtKB-SubCell"/>
</dbReference>
<reference evidence="7 8" key="1">
    <citation type="submission" date="2020-08" db="EMBL/GenBank/DDBJ databases">
        <title>Genome sequence of Sphingomonas lutea KCTC 23642T.</title>
        <authorList>
            <person name="Hyun D.-W."/>
            <person name="Bae J.-W."/>
        </authorList>
    </citation>
    <scope>NUCLEOTIDE SEQUENCE [LARGE SCALE GENOMIC DNA]</scope>
    <source>
        <strain evidence="7 8">KCTC 23642</strain>
    </source>
</reference>
<dbReference type="EMBL" id="CP060718">
    <property type="protein sequence ID" value="QNN67859.1"/>
    <property type="molecule type" value="Genomic_DNA"/>
</dbReference>
<organism evidence="7 8">
    <name type="scientific">Sphingomonas lutea</name>
    <dbReference type="NCBI Taxonomy" id="1045317"/>
    <lineage>
        <taxon>Bacteria</taxon>
        <taxon>Pseudomonadati</taxon>
        <taxon>Pseudomonadota</taxon>
        <taxon>Alphaproteobacteria</taxon>
        <taxon>Sphingomonadales</taxon>
        <taxon>Sphingomonadaceae</taxon>
        <taxon>Sphingomonas</taxon>
    </lineage>
</organism>
<dbReference type="InterPro" id="IPR037682">
    <property type="entry name" value="TonB_C"/>
</dbReference>
<dbReference type="Proteomes" id="UP000515971">
    <property type="component" value="Chromosome"/>
</dbReference>
<sequence>MMLRSILAMALVATAVPAAAAGDAAKEKRMRQMTEVMFKNYPPRALAAGEQGSVFFVVKLDDKASPTSCEVTHSSGYPLLDQETCAMIVRHATFKQVLGPNGDAVKRSTHEGVVNWTIPGRAPVPIKAIPVAASTKPEKQICKRTLKTGTLAGYERTCMSEADWKRSARETQDFWGDLQGKKGSTAGN</sequence>
<feature type="chain" id="PRO_5029020965" evidence="5">
    <location>
        <begin position="21"/>
        <end position="188"/>
    </location>
</feature>
<dbReference type="InterPro" id="IPR006260">
    <property type="entry name" value="TonB/TolA_C"/>
</dbReference>
<evidence type="ECO:0000256" key="2">
    <source>
        <dbReference type="ARBA" id="ARBA00022692"/>
    </source>
</evidence>
<evidence type="ECO:0000313" key="7">
    <source>
        <dbReference type="EMBL" id="QNN67859.1"/>
    </source>
</evidence>
<proteinExistence type="predicted"/>
<keyword evidence="2" id="KW-0812">Transmembrane</keyword>
<dbReference type="AlphaFoldDB" id="A0A7G9SJ34"/>
<protein>
    <submittedName>
        <fullName evidence="7">TonB family protein</fullName>
    </submittedName>
</protein>
<keyword evidence="3" id="KW-1133">Transmembrane helix</keyword>